<evidence type="ECO:0000256" key="2">
    <source>
        <dbReference type="ARBA" id="ARBA00022670"/>
    </source>
</evidence>
<proteinExistence type="inferred from homology"/>
<keyword evidence="4" id="KW-0378">Hydrolase</keyword>
<evidence type="ECO:0000256" key="3">
    <source>
        <dbReference type="ARBA" id="ARBA00022723"/>
    </source>
</evidence>
<dbReference type="GO" id="GO:0006508">
    <property type="term" value="P:proteolysis"/>
    <property type="evidence" value="ECO:0007669"/>
    <property type="project" value="UniProtKB-KW"/>
</dbReference>
<comment type="similarity">
    <text evidence="1">Belongs to the peptidase M8 family.</text>
</comment>
<dbReference type="AlphaFoldDB" id="A0A0V0R2H4"/>
<dbReference type="GO" id="GO:0046872">
    <property type="term" value="F:metal ion binding"/>
    <property type="evidence" value="ECO:0007669"/>
    <property type="project" value="UniProtKB-KW"/>
</dbReference>
<dbReference type="Gene3D" id="3.90.132.10">
    <property type="entry name" value="Leishmanolysin , domain 2"/>
    <property type="match status" value="1"/>
</dbReference>
<dbReference type="InParanoid" id="A0A0V0R2H4"/>
<protein>
    <submittedName>
        <fullName evidence="8">Uncharacterized protein</fullName>
    </submittedName>
</protein>
<gene>
    <name evidence="8" type="ORF">PPERSA_08017</name>
</gene>
<dbReference type="OrthoDB" id="311195at2759"/>
<dbReference type="Pfam" id="PF01457">
    <property type="entry name" value="Peptidase_M8"/>
    <property type="match status" value="1"/>
</dbReference>
<keyword evidence="9" id="KW-1185">Reference proteome</keyword>
<evidence type="ECO:0000256" key="1">
    <source>
        <dbReference type="ARBA" id="ARBA00005860"/>
    </source>
</evidence>
<dbReference type="EMBL" id="LDAU01000058">
    <property type="protein sequence ID" value="KRX08706.1"/>
    <property type="molecule type" value="Genomic_DNA"/>
</dbReference>
<organism evidence="8 9">
    <name type="scientific">Pseudocohnilembus persalinus</name>
    <name type="common">Ciliate</name>
    <dbReference type="NCBI Taxonomy" id="266149"/>
    <lineage>
        <taxon>Eukaryota</taxon>
        <taxon>Sar</taxon>
        <taxon>Alveolata</taxon>
        <taxon>Ciliophora</taxon>
        <taxon>Intramacronucleata</taxon>
        <taxon>Oligohymenophorea</taxon>
        <taxon>Scuticociliatia</taxon>
        <taxon>Philasterida</taxon>
        <taxon>Pseudocohnilembidae</taxon>
        <taxon>Pseudocohnilembus</taxon>
    </lineage>
</organism>
<dbReference type="PANTHER" id="PTHR10942">
    <property type="entry name" value="LEISHMANOLYSIN-LIKE PEPTIDASE"/>
    <property type="match status" value="1"/>
</dbReference>
<comment type="caution">
    <text evidence="8">The sequence shown here is derived from an EMBL/GenBank/DDBJ whole genome shotgun (WGS) entry which is preliminary data.</text>
</comment>
<dbReference type="GO" id="GO:0007155">
    <property type="term" value="P:cell adhesion"/>
    <property type="evidence" value="ECO:0007669"/>
    <property type="project" value="InterPro"/>
</dbReference>
<accession>A0A0V0R2H4</accession>
<dbReference type="PANTHER" id="PTHR10942:SF0">
    <property type="entry name" value="LEISHMANOLYSIN-LIKE PEPTIDASE"/>
    <property type="match status" value="1"/>
</dbReference>
<evidence type="ECO:0000256" key="7">
    <source>
        <dbReference type="PIRSR" id="PIRSR601577-2"/>
    </source>
</evidence>
<reference evidence="8 9" key="1">
    <citation type="journal article" date="2015" name="Sci. Rep.">
        <title>Genome of the facultative scuticociliatosis pathogen Pseudocohnilembus persalinus provides insight into its virulence through horizontal gene transfer.</title>
        <authorList>
            <person name="Xiong J."/>
            <person name="Wang G."/>
            <person name="Cheng J."/>
            <person name="Tian M."/>
            <person name="Pan X."/>
            <person name="Warren A."/>
            <person name="Jiang C."/>
            <person name="Yuan D."/>
            <person name="Miao W."/>
        </authorList>
    </citation>
    <scope>NUCLEOTIDE SEQUENCE [LARGE SCALE GENOMIC DNA]</scope>
    <source>
        <strain evidence="8">36N120E</strain>
    </source>
</reference>
<evidence type="ECO:0000313" key="8">
    <source>
        <dbReference type="EMBL" id="KRX08706.1"/>
    </source>
</evidence>
<evidence type="ECO:0000256" key="4">
    <source>
        <dbReference type="ARBA" id="ARBA00022801"/>
    </source>
</evidence>
<keyword evidence="6 7" id="KW-0482">Metalloprotease</keyword>
<dbReference type="SUPFAM" id="SSF55486">
    <property type="entry name" value="Metalloproteases ('zincins'), catalytic domain"/>
    <property type="match status" value="1"/>
</dbReference>
<keyword evidence="5 7" id="KW-0862">Zinc</keyword>
<dbReference type="GO" id="GO:0004222">
    <property type="term" value="F:metalloendopeptidase activity"/>
    <property type="evidence" value="ECO:0007669"/>
    <property type="project" value="InterPro"/>
</dbReference>
<dbReference type="GO" id="GO:0005737">
    <property type="term" value="C:cytoplasm"/>
    <property type="evidence" value="ECO:0007669"/>
    <property type="project" value="TreeGrafter"/>
</dbReference>
<evidence type="ECO:0000256" key="5">
    <source>
        <dbReference type="ARBA" id="ARBA00022833"/>
    </source>
</evidence>
<keyword evidence="2" id="KW-0645">Protease</keyword>
<evidence type="ECO:0000256" key="6">
    <source>
        <dbReference type="ARBA" id="ARBA00023049"/>
    </source>
</evidence>
<comment type="cofactor">
    <cofactor evidence="7">
        <name>Zn(2+)</name>
        <dbReference type="ChEBI" id="CHEBI:29105"/>
    </cofactor>
    <text evidence="7">Binds 1 zinc ion per subunit.</text>
</comment>
<dbReference type="Proteomes" id="UP000054937">
    <property type="component" value="Unassembled WGS sequence"/>
</dbReference>
<dbReference type="InterPro" id="IPR001577">
    <property type="entry name" value="Peptidase_M8"/>
</dbReference>
<evidence type="ECO:0000313" key="9">
    <source>
        <dbReference type="Proteomes" id="UP000054937"/>
    </source>
</evidence>
<keyword evidence="3 7" id="KW-0479">Metal-binding</keyword>
<feature type="binding site" evidence="7">
    <location>
        <position position="84"/>
    </location>
    <ligand>
        <name>Zn(2+)</name>
        <dbReference type="ChEBI" id="CHEBI:29105"/>
        <note>catalytic</note>
    </ligand>
</feature>
<name>A0A0V0R2H4_PSEPJ</name>
<sequence length="101" mass="10957">MQAPVFQKEQLINGDLLWAEFTTDKYYGYNGGSAPTTISTVRGISSTYLSTPNVLAAAKEHYGCPTALGMLLENQGGSGSAGSHWERTILQNEFMTASYDQ</sequence>
<dbReference type="GO" id="GO:0016020">
    <property type="term" value="C:membrane"/>
    <property type="evidence" value="ECO:0007669"/>
    <property type="project" value="InterPro"/>
</dbReference>
<dbReference type="PRINTS" id="PR00782">
    <property type="entry name" value="LSHMANOLYSIN"/>
</dbReference>